<comment type="caution">
    <text evidence="1">The sequence shown here is derived from an EMBL/GenBank/DDBJ whole genome shotgun (WGS) entry which is preliminary data.</text>
</comment>
<keyword evidence="2" id="KW-1185">Reference proteome</keyword>
<feature type="non-terminal residue" evidence="1">
    <location>
        <position position="1"/>
    </location>
</feature>
<dbReference type="AlphaFoldDB" id="A0A392VR42"/>
<proteinExistence type="predicted"/>
<dbReference type="Proteomes" id="UP000265520">
    <property type="component" value="Unassembled WGS sequence"/>
</dbReference>
<sequence length="35" mass="3758">GDWRPSCCFVLPMVDPCLSHLEGYSSARGGAFEGL</sequence>
<organism evidence="1 2">
    <name type="scientific">Trifolium medium</name>
    <dbReference type="NCBI Taxonomy" id="97028"/>
    <lineage>
        <taxon>Eukaryota</taxon>
        <taxon>Viridiplantae</taxon>
        <taxon>Streptophyta</taxon>
        <taxon>Embryophyta</taxon>
        <taxon>Tracheophyta</taxon>
        <taxon>Spermatophyta</taxon>
        <taxon>Magnoliopsida</taxon>
        <taxon>eudicotyledons</taxon>
        <taxon>Gunneridae</taxon>
        <taxon>Pentapetalae</taxon>
        <taxon>rosids</taxon>
        <taxon>fabids</taxon>
        <taxon>Fabales</taxon>
        <taxon>Fabaceae</taxon>
        <taxon>Papilionoideae</taxon>
        <taxon>50 kb inversion clade</taxon>
        <taxon>NPAAA clade</taxon>
        <taxon>Hologalegina</taxon>
        <taxon>IRL clade</taxon>
        <taxon>Trifolieae</taxon>
        <taxon>Trifolium</taxon>
    </lineage>
</organism>
<name>A0A392VR42_9FABA</name>
<dbReference type="EMBL" id="LXQA011231245">
    <property type="protein sequence ID" value="MCI89953.1"/>
    <property type="molecule type" value="Genomic_DNA"/>
</dbReference>
<accession>A0A392VR42</accession>
<evidence type="ECO:0000313" key="2">
    <source>
        <dbReference type="Proteomes" id="UP000265520"/>
    </source>
</evidence>
<protein>
    <submittedName>
        <fullName evidence="1">Uncharacterized protein</fullName>
    </submittedName>
</protein>
<evidence type="ECO:0000313" key="1">
    <source>
        <dbReference type="EMBL" id="MCI89953.1"/>
    </source>
</evidence>
<reference evidence="1 2" key="1">
    <citation type="journal article" date="2018" name="Front. Plant Sci.">
        <title>Red Clover (Trifolium pratense) and Zigzag Clover (T. medium) - A Picture of Genomic Similarities and Differences.</title>
        <authorList>
            <person name="Dluhosova J."/>
            <person name="Istvanek J."/>
            <person name="Nedelnik J."/>
            <person name="Repkova J."/>
        </authorList>
    </citation>
    <scope>NUCLEOTIDE SEQUENCE [LARGE SCALE GENOMIC DNA]</scope>
    <source>
        <strain evidence="2">cv. 10/8</strain>
        <tissue evidence="1">Leaf</tissue>
    </source>
</reference>